<feature type="signal peptide" evidence="1">
    <location>
        <begin position="1"/>
        <end position="16"/>
    </location>
</feature>
<feature type="chain" id="PRO_5040362343" evidence="1">
    <location>
        <begin position="17"/>
        <end position="452"/>
    </location>
</feature>
<accession>A0A9P5AF93</accession>
<dbReference type="Proteomes" id="UP000730481">
    <property type="component" value="Unassembled WGS sequence"/>
</dbReference>
<evidence type="ECO:0000256" key="1">
    <source>
        <dbReference type="SAM" id="SignalP"/>
    </source>
</evidence>
<dbReference type="EMBL" id="PVQB02000407">
    <property type="protein sequence ID" value="KAF4337516.1"/>
    <property type="molecule type" value="Genomic_DNA"/>
</dbReference>
<evidence type="ECO:0000313" key="2">
    <source>
        <dbReference type="EMBL" id="KAF4337516.1"/>
    </source>
</evidence>
<dbReference type="AlphaFoldDB" id="A0A9P5AF93"/>
<name>A0A9P5AF93_9HYPO</name>
<keyword evidence="1" id="KW-0732">Signal</keyword>
<sequence>MKSTTALLALAAVTEGSPLSSRQNPDDIFNDKQKLCKGWDLRSAEGVEKLWTDTAAGVSLDLFIKSQWEHENSWLKNLEDYVMSGTDGRSGASGCALLGSACDPLGGISCEEQFDKYGKSVVGKNSYWNFQAVKGMHGKFAELHRQLTTETLINDLKIEQMLKDFGGADKPPSNMGGWLPAAAAMGGTIGGFVPGAGAGISAGMGILGSILSGLRLRDPIPNAAPSIKAALADLFKAASVKLEDTLRIATGGGKNQDEYKSLPAPKEDNFGPIAKFFDGGWFLLDDDIETVRVTLGSIVGNIQKKVANDVMKSSKLYLIADKLGKDTREKCGNTPGHQWLPLPDGQEYCWYIMRNDPDKNRAGEWSEVGPDIYEKMAKFGLGDREPYYKALIDCSLNKGNKDEVDTSNLVWGQVPRCFFNMPVMFVEPDNSVGCGGPFDHQECDYRKATPIS</sequence>
<comment type="caution">
    <text evidence="2">The sequence shown here is derived from an EMBL/GenBank/DDBJ whole genome shotgun (WGS) entry which is preliminary data.</text>
</comment>
<keyword evidence="3" id="KW-1185">Reference proteome</keyword>
<gene>
    <name evidence="2" type="ORF">FBEOM_8614</name>
</gene>
<proteinExistence type="predicted"/>
<protein>
    <submittedName>
        <fullName evidence="2">Uncharacterized protein</fullName>
    </submittedName>
</protein>
<organism evidence="2 3">
    <name type="scientific">Fusarium beomiforme</name>
    <dbReference type="NCBI Taxonomy" id="44412"/>
    <lineage>
        <taxon>Eukaryota</taxon>
        <taxon>Fungi</taxon>
        <taxon>Dikarya</taxon>
        <taxon>Ascomycota</taxon>
        <taxon>Pezizomycotina</taxon>
        <taxon>Sordariomycetes</taxon>
        <taxon>Hypocreomycetidae</taxon>
        <taxon>Hypocreales</taxon>
        <taxon>Nectriaceae</taxon>
        <taxon>Fusarium</taxon>
        <taxon>Fusarium burgessii species complex</taxon>
    </lineage>
</organism>
<reference evidence="2" key="1">
    <citation type="journal article" date="2017" name="Mycologia">
        <title>Fusarium algeriense, sp. nov., a novel toxigenic crown rot pathogen of durum wheat from Algeria is nested in the Fusarium burgessii species complex.</title>
        <authorList>
            <person name="Laraba I."/>
            <person name="Keddad A."/>
            <person name="Boureghda H."/>
            <person name="Abdallah N."/>
            <person name="Vaughan M.M."/>
            <person name="Proctor R.H."/>
            <person name="Busman M."/>
            <person name="O'Donnell K."/>
        </authorList>
    </citation>
    <scope>NUCLEOTIDE SEQUENCE</scope>
    <source>
        <strain evidence="2">NRRL 25174</strain>
    </source>
</reference>
<evidence type="ECO:0000313" key="3">
    <source>
        <dbReference type="Proteomes" id="UP000730481"/>
    </source>
</evidence>
<reference evidence="2" key="2">
    <citation type="submission" date="2020-02" db="EMBL/GenBank/DDBJ databases">
        <title>Identification and distribution of gene clusters putatively required for synthesis of sphingolipid metabolism inhibitors in phylogenetically diverse species of the filamentous fungus Fusarium.</title>
        <authorList>
            <person name="Kim H.-S."/>
            <person name="Busman M."/>
            <person name="Brown D.W."/>
            <person name="Divon H."/>
            <person name="Uhlig S."/>
            <person name="Proctor R.H."/>
        </authorList>
    </citation>
    <scope>NUCLEOTIDE SEQUENCE</scope>
    <source>
        <strain evidence="2">NRRL 25174</strain>
    </source>
</reference>
<dbReference type="OrthoDB" id="5099141at2759"/>